<dbReference type="InterPro" id="IPR050415">
    <property type="entry name" value="MRET"/>
</dbReference>
<comment type="cofactor">
    <cofactor evidence="1">
        <name>FAD</name>
        <dbReference type="ChEBI" id="CHEBI:57692"/>
    </cofactor>
</comment>
<comment type="caution">
    <text evidence="6">The sequence shown here is derived from an EMBL/GenBank/DDBJ whole genome shotgun (WGS) entry which is preliminary data.</text>
</comment>
<dbReference type="CDD" id="cd00207">
    <property type="entry name" value="fer2"/>
    <property type="match status" value="1"/>
</dbReference>
<protein>
    <submittedName>
        <fullName evidence="6">PDR/VanB family oxidoreductase</fullName>
    </submittedName>
</protein>
<keyword evidence="3" id="KW-0411">Iron-sulfur</keyword>
<dbReference type="InterPro" id="IPR001041">
    <property type="entry name" value="2Fe-2S_ferredoxin-type"/>
</dbReference>
<evidence type="ECO:0000259" key="4">
    <source>
        <dbReference type="PROSITE" id="PS51085"/>
    </source>
</evidence>
<dbReference type="PRINTS" id="PR00409">
    <property type="entry name" value="PHDIOXRDTASE"/>
</dbReference>
<proteinExistence type="predicted"/>
<dbReference type="Gene3D" id="2.40.30.10">
    <property type="entry name" value="Translation factors"/>
    <property type="match status" value="1"/>
</dbReference>
<dbReference type="InterPro" id="IPR006058">
    <property type="entry name" value="2Fe2S_fd_BS"/>
</dbReference>
<gene>
    <name evidence="6" type="ORF">ACFPEL_05495</name>
</gene>
<evidence type="ECO:0000313" key="6">
    <source>
        <dbReference type="EMBL" id="MFC4831858.1"/>
    </source>
</evidence>
<dbReference type="InterPro" id="IPR017927">
    <property type="entry name" value="FAD-bd_FR_type"/>
</dbReference>
<evidence type="ECO:0000313" key="7">
    <source>
        <dbReference type="Proteomes" id="UP001595909"/>
    </source>
</evidence>
<dbReference type="PANTHER" id="PTHR47354:SF2">
    <property type="entry name" value="BLR2392 PROTEIN"/>
    <property type="match status" value="1"/>
</dbReference>
<dbReference type="Proteomes" id="UP001595909">
    <property type="component" value="Unassembled WGS sequence"/>
</dbReference>
<evidence type="ECO:0000256" key="1">
    <source>
        <dbReference type="ARBA" id="ARBA00001974"/>
    </source>
</evidence>
<dbReference type="SUPFAM" id="SSF63380">
    <property type="entry name" value="Riboflavin synthase domain-like"/>
    <property type="match status" value="1"/>
</dbReference>
<dbReference type="Pfam" id="PF00111">
    <property type="entry name" value="Fer2"/>
    <property type="match status" value="1"/>
</dbReference>
<dbReference type="PROSITE" id="PS51085">
    <property type="entry name" value="2FE2S_FER_2"/>
    <property type="match status" value="1"/>
</dbReference>
<dbReference type="PROSITE" id="PS00197">
    <property type="entry name" value="2FE2S_FER_1"/>
    <property type="match status" value="1"/>
</dbReference>
<organism evidence="6 7">
    <name type="scientific">Actinomycetospora chibensis</name>
    <dbReference type="NCBI Taxonomy" id="663606"/>
    <lineage>
        <taxon>Bacteria</taxon>
        <taxon>Bacillati</taxon>
        <taxon>Actinomycetota</taxon>
        <taxon>Actinomycetes</taxon>
        <taxon>Pseudonocardiales</taxon>
        <taxon>Pseudonocardiaceae</taxon>
        <taxon>Actinomycetospora</taxon>
    </lineage>
</organism>
<dbReference type="EMBL" id="JBHSIM010000010">
    <property type="protein sequence ID" value="MFC4831858.1"/>
    <property type="molecule type" value="Genomic_DNA"/>
</dbReference>
<keyword evidence="2" id="KW-0001">2Fe-2S</keyword>
<feature type="domain" description="2Fe-2S ferredoxin-type" evidence="4">
    <location>
        <begin position="233"/>
        <end position="329"/>
    </location>
</feature>
<name>A0ABV9RCG1_9PSEU</name>
<dbReference type="Gene3D" id="3.40.50.80">
    <property type="entry name" value="Nucleotide-binding domain of ferredoxin-NADP reductase (FNR) module"/>
    <property type="match status" value="1"/>
</dbReference>
<dbReference type="InterPro" id="IPR012675">
    <property type="entry name" value="Beta-grasp_dom_sf"/>
</dbReference>
<dbReference type="RefSeq" id="WP_274191849.1">
    <property type="nucleotide sequence ID" value="NZ_BAABHN010000010.1"/>
</dbReference>
<evidence type="ECO:0000256" key="2">
    <source>
        <dbReference type="ARBA" id="ARBA00022714"/>
    </source>
</evidence>
<sequence length="329" mass="35126">MSSTFVGARVRAVRAVADEVRQVELVPDDGARAYPPGSHLDLALEIDGLPVVRSYSVVGAAPEDGAYRIAVKLLPDSRGGSRRVHGLAAGDRLELRHPTSHFELDPRRPGYLLVAGGIGITPLVGMAEVLARQQDRTGAPVRLAYAGRRRAGMPFVDHLRGVLGDAVVTAAGENGERLDLAAEISGLHPDGEVYVCGPPRLTDAVRACWAEQGRPARRLRTETFGTAGRHPTEAFDVEVRDHGLTVHVPRDRTLLAALHDAGVEMVWDCLRGECGLCTVGVLGVVGKAPVVDHRDVFLDAAEQDESTRLCACVSRAVGGLLTIDTGFRP</sequence>
<dbReference type="InterPro" id="IPR039261">
    <property type="entry name" value="FNR_nucleotide-bd"/>
</dbReference>
<accession>A0ABV9RCG1</accession>
<dbReference type="PANTHER" id="PTHR47354">
    <property type="entry name" value="NADH OXIDOREDUCTASE HCR"/>
    <property type="match status" value="1"/>
</dbReference>
<reference evidence="7" key="1">
    <citation type="journal article" date="2019" name="Int. J. Syst. Evol. Microbiol.">
        <title>The Global Catalogue of Microorganisms (GCM) 10K type strain sequencing project: providing services to taxonomists for standard genome sequencing and annotation.</title>
        <authorList>
            <consortium name="The Broad Institute Genomics Platform"/>
            <consortium name="The Broad Institute Genome Sequencing Center for Infectious Disease"/>
            <person name="Wu L."/>
            <person name="Ma J."/>
        </authorList>
    </citation>
    <scope>NUCLEOTIDE SEQUENCE [LARGE SCALE GENOMIC DNA]</scope>
    <source>
        <strain evidence="7">CCUG 50347</strain>
    </source>
</reference>
<dbReference type="PROSITE" id="PS51384">
    <property type="entry name" value="FAD_FR"/>
    <property type="match status" value="1"/>
</dbReference>
<evidence type="ECO:0000256" key="3">
    <source>
        <dbReference type="ARBA" id="ARBA00023014"/>
    </source>
</evidence>
<feature type="domain" description="FAD-binding FR-type" evidence="5">
    <location>
        <begin position="3"/>
        <end position="105"/>
    </location>
</feature>
<dbReference type="SUPFAM" id="SSF52343">
    <property type="entry name" value="Ferredoxin reductase-like, C-terminal NADP-linked domain"/>
    <property type="match status" value="1"/>
</dbReference>
<keyword evidence="7" id="KW-1185">Reference proteome</keyword>
<dbReference type="InterPro" id="IPR017938">
    <property type="entry name" value="Riboflavin_synthase-like_b-brl"/>
</dbReference>
<keyword evidence="2" id="KW-0408">Iron</keyword>
<keyword evidence="2" id="KW-0479">Metal-binding</keyword>
<dbReference type="InterPro" id="IPR036010">
    <property type="entry name" value="2Fe-2S_ferredoxin-like_sf"/>
</dbReference>
<dbReference type="SUPFAM" id="SSF54292">
    <property type="entry name" value="2Fe-2S ferredoxin-like"/>
    <property type="match status" value="1"/>
</dbReference>
<dbReference type="Gene3D" id="3.10.20.30">
    <property type="match status" value="1"/>
</dbReference>
<dbReference type="Pfam" id="PF00970">
    <property type="entry name" value="FAD_binding_6"/>
    <property type="match status" value="1"/>
</dbReference>
<dbReference type="CDD" id="cd06185">
    <property type="entry name" value="PDR_like"/>
    <property type="match status" value="1"/>
</dbReference>
<evidence type="ECO:0000259" key="5">
    <source>
        <dbReference type="PROSITE" id="PS51384"/>
    </source>
</evidence>
<dbReference type="InterPro" id="IPR008333">
    <property type="entry name" value="Cbr1-like_FAD-bd_dom"/>
</dbReference>